<keyword evidence="1" id="KW-0678">Repressor</keyword>
<dbReference type="EMBL" id="BAABKG010000002">
    <property type="protein sequence ID" value="GAA5145963.1"/>
    <property type="molecule type" value="Genomic_DNA"/>
</dbReference>
<evidence type="ECO:0000313" key="8">
    <source>
        <dbReference type="Proteomes" id="UP001500221"/>
    </source>
</evidence>
<dbReference type="InterPro" id="IPR050109">
    <property type="entry name" value="HTH-type_TetR-like_transc_reg"/>
</dbReference>
<dbReference type="SUPFAM" id="SSF48498">
    <property type="entry name" value="Tetracyclin repressor-like, C-terminal domain"/>
    <property type="match status" value="1"/>
</dbReference>
<feature type="DNA-binding region" description="H-T-H motif" evidence="5">
    <location>
        <begin position="31"/>
        <end position="50"/>
    </location>
</feature>
<reference evidence="8" key="1">
    <citation type="journal article" date="2019" name="Int. J. Syst. Evol. Microbiol.">
        <title>The Global Catalogue of Microorganisms (GCM) 10K type strain sequencing project: providing services to taxonomists for standard genome sequencing and annotation.</title>
        <authorList>
            <consortium name="The Broad Institute Genomics Platform"/>
            <consortium name="The Broad Institute Genome Sequencing Center for Infectious Disease"/>
            <person name="Wu L."/>
            <person name="Ma J."/>
        </authorList>
    </citation>
    <scope>NUCLEOTIDE SEQUENCE [LARGE SCALE GENOMIC DNA]</scope>
    <source>
        <strain evidence="8">JCM 18459</strain>
    </source>
</reference>
<accession>A0ABP9PG06</accession>
<keyword evidence="3 5" id="KW-0238">DNA-binding</keyword>
<dbReference type="PANTHER" id="PTHR30055">
    <property type="entry name" value="HTH-TYPE TRANSCRIPTIONAL REGULATOR RUTR"/>
    <property type="match status" value="1"/>
</dbReference>
<dbReference type="SUPFAM" id="SSF46689">
    <property type="entry name" value="Homeodomain-like"/>
    <property type="match status" value="1"/>
</dbReference>
<protein>
    <submittedName>
        <fullName evidence="7">TetR/AcrR family transcriptional regulator</fullName>
    </submittedName>
</protein>
<sequence length="196" mass="20891">MPRLIDHDQRRAELAEACWRVIAERGVGAVSVRTVAAEAGVSVGSLRHVLPTKGGLLAAAMRLCLERATARFAAHSPDLRTRADAINWLTEMLPLDAERRLEMTIHLALAAEAAGHPELASLRAAPDDAVRSGCEVVLRTCAAAGLLRDGLDLDAETTLLHVLLDGLAFHLLGPAARLSDDAARAILDAHLAARWA</sequence>
<dbReference type="Gene3D" id="1.10.357.10">
    <property type="entry name" value="Tetracycline Repressor, domain 2"/>
    <property type="match status" value="1"/>
</dbReference>
<dbReference type="RefSeq" id="WP_345456703.1">
    <property type="nucleotide sequence ID" value="NZ_BAABKG010000002.1"/>
</dbReference>
<evidence type="ECO:0000256" key="4">
    <source>
        <dbReference type="ARBA" id="ARBA00023163"/>
    </source>
</evidence>
<evidence type="ECO:0000313" key="7">
    <source>
        <dbReference type="EMBL" id="GAA5145963.1"/>
    </source>
</evidence>
<evidence type="ECO:0000256" key="1">
    <source>
        <dbReference type="ARBA" id="ARBA00022491"/>
    </source>
</evidence>
<keyword evidence="4" id="KW-0804">Transcription</keyword>
<evidence type="ECO:0000256" key="3">
    <source>
        <dbReference type="ARBA" id="ARBA00023125"/>
    </source>
</evidence>
<evidence type="ECO:0000256" key="2">
    <source>
        <dbReference type="ARBA" id="ARBA00023015"/>
    </source>
</evidence>
<evidence type="ECO:0000256" key="5">
    <source>
        <dbReference type="PROSITE-ProRule" id="PRU00335"/>
    </source>
</evidence>
<organism evidence="7 8">
    <name type="scientific">Nocardioides marinquilinus</name>
    <dbReference type="NCBI Taxonomy" id="1210400"/>
    <lineage>
        <taxon>Bacteria</taxon>
        <taxon>Bacillati</taxon>
        <taxon>Actinomycetota</taxon>
        <taxon>Actinomycetes</taxon>
        <taxon>Propionibacteriales</taxon>
        <taxon>Nocardioidaceae</taxon>
        <taxon>Nocardioides</taxon>
    </lineage>
</organism>
<comment type="caution">
    <text evidence="7">The sequence shown here is derived from an EMBL/GenBank/DDBJ whole genome shotgun (WGS) entry which is preliminary data.</text>
</comment>
<name>A0ABP9PG06_9ACTN</name>
<dbReference type="InterPro" id="IPR009057">
    <property type="entry name" value="Homeodomain-like_sf"/>
</dbReference>
<dbReference type="InterPro" id="IPR039538">
    <property type="entry name" value="BetI_C"/>
</dbReference>
<evidence type="ECO:0000259" key="6">
    <source>
        <dbReference type="PROSITE" id="PS50977"/>
    </source>
</evidence>
<dbReference type="PANTHER" id="PTHR30055:SF234">
    <property type="entry name" value="HTH-TYPE TRANSCRIPTIONAL REGULATOR BETI"/>
    <property type="match status" value="1"/>
</dbReference>
<keyword evidence="2" id="KW-0805">Transcription regulation</keyword>
<feature type="domain" description="HTH tetR-type" evidence="6">
    <location>
        <begin position="8"/>
        <end position="68"/>
    </location>
</feature>
<dbReference type="InterPro" id="IPR001647">
    <property type="entry name" value="HTH_TetR"/>
</dbReference>
<dbReference type="Pfam" id="PF00440">
    <property type="entry name" value="TetR_N"/>
    <property type="match status" value="1"/>
</dbReference>
<dbReference type="PROSITE" id="PS50977">
    <property type="entry name" value="HTH_TETR_2"/>
    <property type="match status" value="1"/>
</dbReference>
<gene>
    <name evidence="7" type="ORF">GCM10023340_16160</name>
</gene>
<dbReference type="Proteomes" id="UP001500221">
    <property type="component" value="Unassembled WGS sequence"/>
</dbReference>
<proteinExistence type="predicted"/>
<dbReference type="Pfam" id="PF13977">
    <property type="entry name" value="TetR_C_6"/>
    <property type="match status" value="1"/>
</dbReference>
<keyword evidence="8" id="KW-1185">Reference proteome</keyword>
<dbReference type="InterPro" id="IPR036271">
    <property type="entry name" value="Tet_transcr_reg_TetR-rel_C_sf"/>
</dbReference>